<protein>
    <recommendedName>
        <fullName evidence="4">Protein farnesyltransferase subunit beta</fullName>
        <ecNumber evidence="3">2.5.1.58</ecNumber>
    </recommendedName>
    <alternativeName>
        <fullName evidence="10">CAAX farnesyltransferase subunit beta</fullName>
    </alternativeName>
    <alternativeName>
        <fullName evidence="11">Ras proteins prenyltransferase subunit beta</fullName>
    </alternativeName>
</protein>
<evidence type="ECO:0000256" key="8">
    <source>
        <dbReference type="ARBA" id="ARBA00022737"/>
    </source>
</evidence>
<evidence type="ECO:0000259" key="13">
    <source>
        <dbReference type="Pfam" id="PF00432"/>
    </source>
</evidence>
<keyword evidence="6" id="KW-0808">Transferase</keyword>
<dbReference type="InterPro" id="IPR001330">
    <property type="entry name" value="Prenyltrans"/>
</dbReference>
<feature type="region of interest" description="Disordered" evidence="12">
    <location>
        <begin position="1"/>
        <end position="39"/>
    </location>
</feature>
<dbReference type="SUPFAM" id="SSF48239">
    <property type="entry name" value="Terpenoid cyclases/Protein prenyltransferases"/>
    <property type="match status" value="1"/>
</dbReference>
<evidence type="ECO:0000256" key="7">
    <source>
        <dbReference type="ARBA" id="ARBA00022723"/>
    </source>
</evidence>
<organism evidence="14 15">
    <name type="scientific">Malassezia vespertilionis</name>
    <dbReference type="NCBI Taxonomy" id="2020962"/>
    <lineage>
        <taxon>Eukaryota</taxon>
        <taxon>Fungi</taxon>
        <taxon>Dikarya</taxon>
        <taxon>Basidiomycota</taxon>
        <taxon>Ustilaginomycotina</taxon>
        <taxon>Malasseziomycetes</taxon>
        <taxon>Malasseziales</taxon>
        <taxon>Malasseziaceae</taxon>
        <taxon>Malassezia</taxon>
    </lineage>
</organism>
<dbReference type="EC" id="2.5.1.58" evidence="3"/>
<evidence type="ECO:0000256" key="3">
    <source>
        <dbReference type="ARBA" id="ARBA00012702"/>
    </source>
</evidence>
<keyword evidence="7" id="KW-0479">Metal-binding</keyword>
<gene>
    <name evidence="14" type="primary">RAM1</name>
    <name evidence="14" type="ORF">MVES_001350</name>
</gene>
<dbReference type="GO" id="GO:0046872">
    <property type="term" value="F:metal ion binding"/>
    <property type="evidence" value="ECO:0007669"/>
    <property type="project" value="UniProtKB-KW"/>
</dbReference>
<proteinExistence type="inferred from homology"/>
<keyword evidence="9" id="KW-0862">Zinc</keyword>
<dbReference type="GO" id="GO:0005965">
    <property type="term" value="C:protein farnesyltransferase complex"/>
    <property type="evidence" value="ECO:0007669"/>
    <property type="project" value="InterPro"/>
</dbReference>
<evidence type="ECO:0000256" key="2">
    <source>
        <dbReference type="ARBA" id="ARBA00010497"/>
    </source>
</evidence>
<accession>A0A2N1JEX2</accession>
<dbReference type="PANTHER" id="PTHR11774">
    <property type="entry name" value="GERANYLGERANYL TRANSFERASE TYPE BETA SUBUNIT"/>
    <property type="match status" value="1"/>
</dbReference>
<dbReference type="GO" id="GO:0004660">
    <property type="term" value="F:protein farnesyltransferase activity"/>
    <property type="evidence" value="ECO:0007669"/>
    <property type="project" value="UniProtKB-EC"/>
</dbReference>
<evidence type="ECO:0000256" key="10">
    <source>
        <dbReference type="ARBA" id="ARBA00030182"/>
    </source>
</evidence>
<evidence type="ECO:0000256" key="6">
    <source>
        <dbReference type="ARBA" id="ARBA00022679"/>
    </source>
</evidence>
<keyword evidence="5" id="KW-0637">Prenyltransferase</keyword>
<dbReference type="Pfam" id="PF00432">
    <property type="entry name" value="Prenyltrans"/>
    <property type="match status" value="1"/>
</dbReference>
<dbReference type="InterPro" id="IPR045089">
    <property type="entry name" value="PGGT1B-like"/>
</dbReference>
<evidence type="ECO:0000256" key="9">
    <source>
        <dbReference type="ARBA" id="ARBA00022833"/>
    </source>
</evidence>
<evidence type="ECO:0000256" key="4">
    <source>
        <dbReference type="ARBA" id="ARBA00015798"/>
    </source>
</evidence>
<evidence type="ECO:0000256" key="11">
    <source>
        <dbReference type="ARBA" id="ARBA00032909"/>
    </source>
</evidence>
<evidence type="ECO:0000256" key="5">
    <source>
        <dbReference type="ARBA" id="ARBA00022602"/>
    </source>
</evidence>
<keyword evidence="8" id="KW-0677">Repeat</keyword>
<keyword evidence="15" id="KW-1185">Reference proteome</keyword>
<name>A0A2N1JEX2_9BASI</name>
<evidence type="ECO:0000256" key="1">
    <source>
        <dbReference type="ARBA" id="ARBA00001947"/>
    </source>
</evidence>
<dbReference type="OrthoDB" id="10261146at2759"/>
<comment type="similarity">
    <text evidence="2">Belongs to the protein prenyltransferase subunit beta family.</text>
</comment>
<dbReference type="PANTHER" id="PTHR11774:SF6">
    <property type="entry name" value="PROTEIN FARNESYLTRANSFERASE SUBUNIT BETA"/>
    <property type="match status" value="1"/>
</dbReference>
<evidence type="ECO:0000256" key="12">
    <source>
        <dbReference type="SAM" id="MobiDB-lite"/>
    </source>
</evidence>
<dbReference type="Gene3D" id="1.50.10.20">
    <property type="match status" value="1"/>
</dbReference>
<dbReference type="STRING" id="2020962.A0A2N1JEX2"/>
<evidence type="ECO:0000313" key="14">
    <source>
        <dbReference type="EMBL" id="PKI85094.1"/>
    </source>
</evidence>
<comment type="cofactor">
    <cofactor evidence="1">
        <name>Zn(2+)</name>
        <dbReference type="ChEBI" id="CHEBI:29105"/>
    </cofactor>
</comment>
<dbReference type="CDD" id="cd02893">
    <property type="entry name" value="FTase"/>
    <property type="match status" value="1"/>
</dbReference>
<dbReference type="EMBL" id="KZ454988">
    <property type="protein sequence ID" value="PKI85094.1"/>
    <property type="molecule type" value="Genomic_DNA"/>
</dbReference>
<feature type="domain" description="Prenyltransferase alpha-alpha toroid" evidence="13">
    <location>
        <begin position="278"/>
        <end position="693"/>
    </location>
</feature>
<evidence type="ECO:0000313" key="15">
    <source>
        <dbReference type="Proteomes" id="UP000232875"/>
    </source>
</evidence>
<dbReference type="Proteomes" id="UP000232875">
    <property type="component" value="Unassembled WGS sequence"/>
</dbReference>
<dbReference type="InterPro" id="IPR026872">
    <property type="entry name" value="FTB"/>
</dbReference>
<sequence>MPNAGTPAKKGNDPFARLAANTTRSPRASAPPPTPKDLHDAFLLPRAQETTFHRRLRTLLLDFVKQLIEWEEEHTLEGIRWASEARQVWDEIASILRTSPKDDEQQRASLIPLLQTLEHATTELSSVLARLEKHGARITVLADMGTELLLEASDGGKEAAAFGVPMWGTWTMERFEIALLVPQLYLPTTIAPADAPTDTAKRAILEQFVRLPHLHPSGLASHAPSFGADAALATGASRHFFEHVCEAETSIEQAETEQAIHELFAPFENDASAPFPTLRRGEHAAFLQRMLEPLPAPFVAFDSNRAWIIYWVAHALDLMGMPLQGAMRVRAVSTLLHFQDPHGGFGGGPGQLGHLMSTYAAVCALAILGKPGGMPSEQDIASDKLADGRGGWDCIDRKRIYAWMMRLKQPDGAFLVHDQGEIDVRATYCVVVIASLLGIATEALFQGVADHIASCQTYEGGFAALSCSVLVIDHDTVRTGLSVHAQPPQGEAHGGYAFCASAAYTQLCLAGKSSRVDTRKLVRWATSLQGTPYEGGGFRGRTNKLVDGCYGWFCGGGLMTCLEALVFPPMQEPAQDMDLESSSSWESAQEPELFDRAALAAYILVVAQAPLTGGLRDKPGKRADAYHTCYNLSGLSLTQHKLRPSVQQRREAEAQLAHAPALLRALYGASLAWAPTDVPEKDALAATHPVFNVGLTHVAQMMAHWYIA</sequence>
<reference evidence="14 15" key="1">
    <citation type="submission" date="2017-10" db="EMBL/GenBank/DDBJ databases">
        <title>A novel species of cold-tolerant Malassezia isolated from bats.</title>
        <authorList>
            <person name="Lorch J.M."/>
            <person name="Palmer J.M."/>
            <person name="Vanderwolf K.J."/>
            <person name="Schmidt K.Z."/>
            <person name="Verant M.L."/>
            <person name="Weller T.J."/>
            <person name="Blehert D.S."/>
        </authorList>
    </citation>
    <scope>NUCLEOTIDE SEQUENCE [LARGE SCALE GENOMIC DNA]</scope>
    <source>
        <strain evidence="14 15">NWHC:44797-103</strain>
    </source>
</reference>
<dbReference type="AlphaFoldDB" id="A0A2N1JEX2"/>
<dbReference type="InterPro" id="IPR008930">
    <property type="entry name" value="Terpenoid_cyclase/PrenylTrfase"/>
</dbReference>